<dbReference type="Gene3D" id="1.10.10.10">
    <property type="entry name" value="Winged helix-like DNA-binding domain superfamily/Winged helix DNA-binding domain"/>
    <property type="match status" value="1"/>
</dbReference>
<dbReference type="GO" id="GO:0003700">
    <property type="term" value="F:DNA-binding transcription factor activity"/>
    <property type="evidence" value="ECO:0007669"/>
    <property type="project" value="InterPro"/>
</dbReference>
<gene>
    <name evidence="6" type="primary">gcvA</name>
    <name evidence="6" type="ORF">E0W60_15770</name>
</gene>
<evidence type="ECO:0000313" key="7">
    <source>
        <dbReference type="Proteomes" id="UP000295294"/>
    </source>
</evidence>
<dbReference type="InterPro" id="IPR036388">
    <property type="entry name" value="WH-like_DNA-bd_sf"/>
</dbReference>
<dbReference type="STRING" id="1349762.GCA_001592245_01908"/>
<keyword evidence="3" id="KW-0238">DNA-binding</keyword>
<dbReference type="AlphaFoldDB" id="A0A4P7LEJ4"/>
<dbReference type="InterPro" id="IPR058163">
    <property type="entry name" value="LysR-type_TF_proteobact-type"/>
</dbReference>
<dbReference type="CDD" id="cd08481">
    <property type="entry name" value="PBP2_GcdR_like"/>
    <property type="match status" value="1"/>
</dbReference>
<evidence type="ECO:0000259" key="5">
    <source>
        <dbReference type="PROSITE" id="PS50931"/>
    </source>
</evidence>
<dbReference type="Gene3D" id="3.40.190.10">
    <property type="entry name" value="Periplasmic binding protein-like II"/>
    <property type="match status" value="2"/>
</dbReference>
<comment type="similarity">
    <text evidence="1">Belongs to the LysR transcriptional regulatory family.</text>
</comment>
<dbReference type="PANTHER" id="PTHR30537:SF26">
    <property type="entry name" value="GLYCINE CLEAVAGE SYSTEM TRANSCRIPTIONAL ACTIVATOR"/>
    <property type="match status" value="1"/>
</dbReference>
<dbReference type="Proteomes" id="UP000295294">
    <property type="component" value="Chromosome 2"/>
</dbReference>
<dbReference type="GO" id="GO:0006351">
    <property type="term" value="P:DNA-templated transcription"/>
    <property type="evidence" value="ECO:0007669"/>
    <property type="project" value="TreeGrafter"/>
</dbReference>
<dbReference type="SUPFAM" id="SSF53850">
    <property type="entry name" value="Periplasmic binding protein-like II"/>
    <property type="match status" value="1"/>
</dbReference>
<dbReference type="OrthoDB" id="9178397at2"/>
<dbReference type="InterPro" id="IPR000847">
    <property type="entry name" value="LysR_HTH_N"/>
</dbReference>
<keyword evidence="4" id="KW-0804">Transcription</keyword>
<evidence type="ECO:0000256" key="2">
    <source>
        <dbReference type="ARBA" id="ARBA00023015"/>
    </source>
</evidence>
<sequence length="315" mass="34514">MRRMCPSLTELQAFEAAARHNSFTVAARELHVTQGAVSKQVRSLEAYLGVELFERVRQRLVLTTAGERYLERIGPSLNELEAATVELMARQGRGGVLHIASMPTLGAKWLIPRLPQFFARHPEVTLEFVPHAQGYDFSEPDLDAAIRFGDGVWPGSLADYMTGREVLPVCRPGLLAQEPHGVARTPAALLHYPLLHHTTVPEAWPDWFATLGVTTRQAWSGARFDQFSLLTQAALSGLGIALIPRCLIEQELASGALVVAHPAQVLAKKGYYLCYPEQKQHLPALQIFRKWVMEGADVPAAGSRAASSGQAGPAR</sequence>
<dbReference type="PRINTS" id="PR00039">
    <property type="entry name" value="HTHLYSR"/>
</dbReference>
<dbReference type="InterPro" id="IPR005119">
    <property type="entry name" value="LysR_subst-bd"/>
</dbReference>
<evidence type="ECO:0000256" key="4">
    <source>
        <dbReference type="ARBA" id="ARBA00023163"/>
    </source>
</evidence>
<evidence type="ECO:0000313" key="6">
    <source>
        <dbReference type="EMBL" id="QBY52639.1"/>
    </source>
</evidence>
<dbReference type="NCBIfam" id="NF008352">
    <property type="entry name" value="PRK11139.1"/>
    <property type="match status" value="1"/>
</dbReference>
<accession>A0A4P7LEJ4</accession>
<reference evidence="6 7" key="1">
    <citation type="submission" date="2019-03" db="EMBL/GenBank/DDBJ databases">
        <title>Efficiently degradation of phenoxyalkanoic acid herbicides by Cupriavidus oxalaticus strain X32.</title>
        <authorList>
            <person name="Sheng X."/>
        </authorList>
    </citation>
    <scope>NUCLEOTIDE SEQUENCE [LARGE SCALE GENOMIC DNA]</scope>
    <source>
        <strain evidence="6 7">X32</strain>
    </source>
</reference>
<dbReference type="GO" id="GO:0043565">
    <property type="term" value="F:sequence-specific DNA binding"/>
    <property type="evidence" value="ECO:0007669"/>
    <property type="project" value="TreeGrafter"/>
</dbReference>
<feature type="domain" description="HTH lysR-type" evidence="5">
    <location>
        <begin position="6"/>
        <end position="63"/>
    </location>
</feature>
<protein>
    <submittedName>
        <fullName evidence="6">Transcriptional regulator GcvA</fullName>
    </submittedName>
</protein>
<dbReference type="SUPFAM" id="SSF46785">
    <property type="entry name" value="Winged helix' DNA-binding domain"/>
    <property type="match status" value="1"/>
</dbReference>
<dbReference type="Pfam" id="PF03466">
    <property type="entry name" value="LysR_substrate"/>
    <property type="match status" value="1"/>
</dbReference>
<evidence type="ECO:0000256" key="3">
    <source>
        <dbReference type="ARBA" id="ARBA00023125"/>
    </source>
</evidence>
<dbReference type="InterPro" id="IPR036390">
    <property type="entry name" value="WH_DNA-bd_sf"/>
</dbReference>
<proteinExistence type="inferred from homology"/>
<name>A0A4P7LEJ4_9BURK</name>
<organism evidence="6 7">
    <name type="scientific">Cupriavidus oxalaticus</name>
    <dbReference type="NCBI Taxonomy" id="96344"/>
    <lineage>
        <taxon>Bacteria</taxon>
        <taxon>Pseudomonadati</taxon>
        <taxon>Pseudomonadota</taxon>
        <taxon>Betaproteobacteria</taxon>
        <taxon>Burkholderiales</taxon>
        <taxon>Burkholderiaceae</taxon>
        <taxon>Cupriavidus</taxon>
    </lineage>
</organism>
<dbReference type="EMBL" id="CP038635">
    <property type="protein sequence ID" value="QBY52639.1"/>
    <property type="molecule type" value="Genomic_DNA"/>
</dbReference>
<dbReference type="FunFam" id="1.10.10.10:FF:000038">
    <property type="entry name" value="Glycine cleavage system transcriptional activator"/>
    <property type="match status" value="1"/>
</dbReference>
<dbReference type="PROSITE" id="PS50931">
    <property type="entry name" value="HTH_LYSR"/>
    <property type="match status" value="1"/>
</dbReference>
<dbReference type="KEGG" id="cox:E0W60_15770"/>
<evidence type="ECO:0000256" key="1">
    <source>
        <dbReference type="ARBA" id="ARBA00009437"/>
    </source>
</evidence>
<keyword evidence="2" id="KW-0805">Transcription regulation</keyword>
<dbReference type="RefSeq" id="WP_133097668.1">
    <property type="nucleotide sequence ID" value="NZ_CP038635.1"/>
</dbReference>
<dbReference type="Pfam" id="PF00126">
    <property type="entry name" value="HTH_1"/>
    <property type="match status" value="1"/>
</dbReference>
<dbReference type="PANTHER" id="PTHR30537">
    <property type="entry name" value="HTH-TYPE TRANSCRIPTIONAL REGULATOR"/>
    <property type="match status" value="1"/>
</dbReference>